<accession>A0ABR1T6J4</accession>
<name>A0ABR1T6J4_9PEZI</name>
<evidence type="ECO:0000313" key="2">
    <source>
        <dbReference type="EMBL" id="KAK8041494.1"/>
    </source>
</evidence>
<organism evidence="2 3">
    <name type="scientific">Apiospora phragmitis</name>
    <dbReference type="NCBI Taxonomy" id="2905665"/>
    <lineage>
        <taxon>Eukaryota</taxon>
        <taxon>Fungi</taxon>
        <taxon>Dikarya</taxon>
        <taxon>Ascomycota</taxon>
        <taxon>Pezizomycotina</taxon>
        <taxon>Sordariomycetes</taxon>
        <taxon>Xylariomycetidae</taxon>
        <taxon>Amphisphaeriales</taxon>
        <taxon>Apiosporaceae</taxon>
        <taxon>Apiospora</taxon>
    </lineage>
</organism>
<reference evidence="2 3" key="1">
    <citation type="submission" date="2023-01" db="EMBL/GenBank/DDBJ databases">
        <title>Analysis of 21 Apiospora genomes using comparative genomics revels a genus with tremendous synthesis potential of carbohydrate active enzymes and secondary metabolites.</title>
        <authorList>
            <person name="Sorensen T."/>
        </authorList>
    </citation>
    <scope>NUCLEOTIDE SEQUENCE [LARGE SCALE GENOMIC DNA]</scope>
    <source>
        <strain evidence="2 3">CBS 135458</strain>
    </source>
</reference>
<keyword evidence="3" id="KW-1185">Reference proteome</keyword>
<dbReference type="RefSeq" id="XP_066709039.1">
    <property type="nucleotide sequence ID" value="XM_066865910.1"/>
</dbReference>
<protein>
    <submittedName>
        <fullName evidence="2">Uncharacterized protein</fullName>
    </submittedName>
</protein>
<dbReference type="Proteomes" id="UP001480595">
    <property type="component" value="Unassembled WGS sequence"/>
</dbReference>
<comment type="caution">
    <text evidence="2">The sequence shown here is derived from an EMBL/GenBank/DDBJ whole genome shotgun (WGS) entry which is preliminary data.</text>
</comment>
<gene>
    <name evidence="2" type="ORF">PG994_014501</name>
</gene>
<evidence type="ECO:0000256" key="1">
    <source>
        <dbReference type="SAM" id="MobiDB-lite"/>
    </source>
</evidence>
<sequence>MNNGQSGYACQDKYKSLSKVRNTCPMITLLEGFGYARGQCHRPRGPGARRDRNQTSPPVVARLPQQPQRAAGRQVQVRQGLGHRGRLRVPGQAVRHPGLQAQQTTSGKTYTCTKGAEITDSVNVQVTVSAEFFEVVSTELSTGYEHSETSQGSFSSTTDIGVEQGSSWVHYFPTLFLTNYSIIGATGHVEGDCANEKVEPMEGRKWCAFKLTPDGEIDGNWESVDID</sequence>
<dbReference type="GeneID" id="92098973"/>
<proteinExistence type="predicted"/>
<evidence type="ECO:0000313" key="3">
    <source>
        <dbReference type="Proteomes" id="UP001480595"/>
    </source>
</evidence>
<dbReference type="EMBL" id="JAQQWL010000015">
    <property type="protein sequence ID" value="KAK8041494.1"/>
    <property type="molecule type" value="Genomic_DNA"/>
</dbReference>
<feature type="region of interest" description="Disordered" evidence="1">
    <location>
        <begin position="38"/>
        <end position="59"/>
    </location>
</feature>